<comment type="subcellular location">
    <subcellularLocation>
        <location evidence="1 10">Cell outer membrane</location>
        <topology evidence="1 10">Multi-pass membrane protein</topology>
    </subcellularLocation>
</comment>
<dbReference type="InterPro" id="IPR039426">
    <property type="entry name" value="TonB-dep_rcpt-like"/>
</dbReference>
<gene>
    <name evidence="14" type="ORF">GCM10011518_11160</name>
</gene>
<dbReference type="CDD" id="cd01347">
    <property type="entry name" value="ligand_gated_channel"/>
    <property type="match status" value="1"/>
</dbReference>
<keyword evidence="5" id="KW-0732">Signal</keyword>
<evidence type="ECO:0000256" key="6">
    <source>
        <dbReference type="ARBA" id="ARBA00023077"/>
    </source>
</evidence>
<protein>
    <submittedName>
        <fullName evidence="14">TonB-dependent receptor</fullName>
    </submittedName>
</protein>
<dbReference type="Pfam" id="PF00593">
    <property type="entry name" value="TonB_dep_Rec_b-barrel"/>
    <property type="match status" value="1"/>
</dbReference>
<evidence type="ECO:0000313" key="15">
    <source>
        <dbReference type="Proteomes" id="UP000655016"/>
    </source>
</evidence>
<evidence type="ECO:0000313" key="14">
    <source>
        <dbReference type="EMBL" id="GGF03777.1"/>
    </source>
</evidence>
<dbReference type="Pfam" id="PF13715">
    <property type="entry name" value="CarbopepD_reg_2"/>
    <property type="match status" value="1"/>
</dbReference>
<dbReference type="InterPro" id="IPR037066">
    <property type="entry name" value="Plug_dom_sf"/>
</dbReference>
<keyword evidence="6 11" id="KW-0798">TonB box</keyword>
<proteinExistence type="inferred from homology"/>
<evidence type="ECO:0000256" key="1">
    <source>
        <dbReference type="ARBA" id="ARBA00004571"/>
    </source>
</evidence>
<evidence type="ECO:0000259" key="12">
    <source>
        <dbReference type="Pfam" id="PF00593"/>
    </source>
</evidence>
<dbReference type="InterPro" id="IPR036942">
    <property type="entry name" value="Beta-barrel_TonB_sf"/>
</dbReference>
<dbReference type="PANTHER" id="PTHR30069:SF29">
    <property type="entry name" value="HEMOGLOBIN AND HEMOGLOBIN-HAPTOGLOBIN-BINDING PROTEIN 1-RELATED"/>
    <property type="match status" value="1"/>
</dbReference>
<evidence type="ECO:0000256" key="4">
    <source>
        <dbReference type="ARBA" id="ARBA00022692"/>
    </source>
</evidence>
<evidence type="ECO:0000259" key="13">
    <source>
        <dbReference type="Pfam" id="PF07715"/>
    </source>
</evidence>
<dbReference type="EMBL" id="BMKP01000002">
    <property type="protein sequence ID" value="GGF03777.1"/>
    <property type="molecule type" value="Genomic_DNA"/>
</dbReference>
<accession>A0ABQ1TVW1</accession>
<dbReference type="InterPro" id="IPR012910">
    <property type="entry name" value="Plug_dom"/>
</dbReference>
<keyword evidence="4 10" id="KW-0812">Transmembrane</keyword>
<dbReference type="Gene3D" id="2.60.40.1120">
    <property type="entry name" value="Carboxypeptidase-like, regulatory domain"/>
    <property type="match status" value="1"/>
</dbReference>
<sequence length="768" mass="85705">MRGSLSGKILDKNGSPVIGANLVLQPDMHQVNTDKKGVFLFRNIIAGEYSITVSYIGFKTYQNTVLIEAAKNNTINITLEEEENALQQVIVYGKETKVDNLLDIQRSAMPVTVITKETIAQMGSRRLDEILKEQTGIAVVNDIGGGARAVGVQMQGFGSDYVMILIDGQPMVGRNSGNFDLSRISVSNIERIEIIKGASSCLFGSEALGGAINIVTRHGAFQPQALASFRYGSLNIVDATLEGETPFHHQRGSANISANYYRTDGFNTDPNFLSGGTTAPPYDDYTLQGRVRYRLTENGTLGASGRYALRQSFMKQIFGSNENQNSAGDSQDITDINLSVTYDHNFNNGLRSMSRYYLTRYVSDMSILWEESSSQASAEKFAQTLHRFEQQFSYSATANLKFTGGLGGNVEQMDNRDFNVPGGLWSSFGYLQGDWKISDKFEAVGGIRYDHHSSYGGKFNPSLGLQYHIIPKLTLKLAVGSGFKTPDYRQRYQIFMNPVANYLVIGTEVLRATLEEMKNNGQISEVRDYLVNQLDKNLKAEKSLSFNGGFTYSPTQNIKVDINGFYHNISNQINSIRVATGTNVRDIYTYQNLPKSFNTGLEMSASVTPFSGFDISAGYQYLVAKDRAVMDSISNGTGAYASIRDNTTGLFRKSKLSDYFGIENRSRHMANLRLAYNYTPWDITANVRVNYRGKYGFVDNNNNRFLDQYDIFVDGHFLVNAGIEKKLIKQRLSIQLTADNIMDYTDRLMPGQPGRVVLLGLKYRFYKE</sequence>
<evidence type="ECO:0000256" key="5">
    <source>
        <dbReference type="ARBA" id="ARBA00022729"/>
    </source>
</evidence>
<reference evidence="15" key="1">
    <citation type="journal article" date="2019" name="Int. J. Syst. Evol. Microbiol.">
        <title>The Global Catalogue of Microorganisms (GCM) 10K type strain sequencing project: providing services to taxonomists for standard genome sequencing and annotation.</title>
        <authorList>
            <consortium name="The Broad Institute Genomics Platform"/>
            <consortium name="The Broad Institute Genome Sequencing Center for Infectious Disease"/>
            <person name="Wu L."/>
            <person name="Ma J."/>
        </authorList>
    </citation>
    <scope>NUCLEOTIDE SEQUENCE [LARGE SCALE GENOMIC DNA]</scope>
    <source>
        <strain evidence="15">CGMCC 1.16060</strain>
    </source>
</reference>
<organism evidence="14 15">
    <name type="scientific">Flavobacterium limi</name>
    <dbReference type="NCBI Taxonomy" id="2045105"/>
    <lineage>
        <taxon>Bacteria</taxon>
        <taxon>Pseudomonadati</taxon>
        <taxon>Bacteroidota</taxon>
        <taxon>Flavobacteriia</taxon>
        <taxon>Flavobacteriales</taxon>
        <taxon>Flavobacteriaceae</taxon>
        <taxon>Flavobacterium</taxon>
    </lineage>
</organism>
<dbReference type="Gene3D" id="2.170.130.10">
    <property type="entry name" value="TonB-dependent receptor, plug domain"/>
    <property type="match status" value="1"/>
</dbReference>
<evidence type="ECO:0000256" key="11">
    <source>
        <dbReference type="RuleBase" id="RU003357"/>
    </source>
</evidence>
<evidence type="ECO:0000256" key="3">
    <source>
        <dbReference type="ARBA" id="ARBA00022452"/>
    </source>
</evidence>
<keyword evidence="7 10" id="KW-0472">Membrane</keyword>
<name>A0ABQ1TVW1_9FLAO</name>
<keyword evidence="15" id="KW-1185">Reference proteome</keyword>
<evidence type="ECO:0000256" key="10">
    <source>
        <dbReference type="PROSITE-ProRule" id="PRU01360"/>
    </source>
</evidence>
<dbReference type="SUPFAM" id="SSF49464">
    <property type="entry name" value="Carboxypeptidase regulatory domain-like"/>
    <property type="match status" value="1"/>
</dbReference>
<evidence type="ECO:0000256" key="2">
    <source>
        <dbReference type="ARBA" id="ARBA00022448"/>
    </source>
</evidence>
<dbReference type="Proteomes" id="UP000655016">
    <property type="component" value="Unassembled WGS sequence"/>
</dbReference>
<evidence type="ECO:0000256" key="7">
    <source>
        <dbReference type="ARBA" id="ARBA00023136"/>
    </source>
</evidence>
<feature type="domain" description="TonB-dependent receptor plug" evidence="13">
    <location>
        <begin position="104"/>
        <end position="211"/>
    </location>
</feature>
<dbReference type="InterPro" id="IPR008969">
    <property type="entry name" value="CarboxyPept-like_regulatory"/>
</dbReference>
<comment type="similarity">
    <text evidence="10 11">Belongs to the TonB-dependent receptor family.</text>
</comment>
<dbReference type="RefSeq" id="WP_163393589.1">
    <property type="nucleotide sequence ID" value="NZ_BMKP01000002.1"/>
</dbReference>
<dbReference type="InterPro" id="IPR000531">
    <property type="entry name" value="Beta-barrel_TonB"/>
</dbReference>
<feature type="domain" description="TonB-dependent receptor-like beta-barrel" evidence="12">
    <location>
        <begin position="257"/>
        <end position="741"/>
    </location>
</feature>
<dbReference type="PROSITE" id="PS52016">
    <property type="entry name" value="TONB_DEPENDENT_REC_3"/>
    <property type="match status" value="1"/>
</dbReference>
<keyword evidence="3 10" id="KW-1134">Transmembrane beta strand</keyword>
<dbReference type="SUPFAM" id="SSF56935">
    <property type="entry name" value="Porins"/>
    <property type="match status" value="1"/>
</dbReference>
<evidence type="ECO:0000256" key="9">
    <source>
        <dbReference type="ARBA" id="ARBA00023237"/>
    </source>
</evidence>
<evidence type="ECO:0000256" key="8">
    <source>
        <dbReference type="ARBA" id="ARBA00023170"/>
    </source>
</evidence>
<dbReference type="PANTHER" id="PTHR30069">
    <property type="entry name" value="TONB-DEPENDENT OUTER MEMBRANE RECEPTOR"/>
    <property type="match status" value="1"/>
</dbReference>
<dbReference type="Pfam" id="PF07715">
    <property type="entry name" value="Plug"/>
    <property type="match status" value="1"/>
</dbReference>
<keyword evidence="8 14" id="KW-0675">Receptor</keyword>
<keyword evidence="9 10" id="KW-0998">Cell outer membrane</keyword>
<dbReference type="Gene3D" id="2.40.170.20">
    <property type="entry name" value="TonB-dependent receptor, beta-barrel domain"/>
    <property type="match status" value="1"/>
</dbReference>
<keyword evidence="2 10" id="KW-0813">Transport</keyword>
<comment type="caution">
    <text evidence="14">The sequence shown here is derived from an EMBL/GenBank/DDBJ whole genome shotgun (WGS) entry which is preliminary data.</text>
</comment>